<dbReference type="InterPro" id="IPR028082">
    <property type="entry name" value="Peripla_BP_I"/>
</dbReference>
<keyword evidence="7" id="KW-1185">Reference proteome</keyword>
<dbReference type="CDD" id="cd06267">
    <property type="entry name" value="PBP1_LacI_sugar_binding-like"/>
    <property type="match status" value="1"/>
</dbReference>
<keyword evidence="2" id="KW-0805">Transcription regulation</keyword>
<keyword evidence="1" id="KW-0678">Repressor</keyword>
<dbReference type="Proteomes" id="UP001493487">
    <property type="component" value="Unassembled WGS sequence"/>
</dbReference>
<dbReference type="RefSeq" id="WP_232186070.1">
    <property type="nucleotide sequence ID" value="NZ_JAIOAP010000007.1"/>
</dbReference>
<feature type="domain" description="HTH gntR-type" evidence="5">
    <location>
        <begin position="5"/>
        <end position="73"/>
    </location>
</feature>
<protein>
    <submittedName>
        <fullName evidence="6">GntR family transcriptional regulator</fullName>
    </submittedName>
</protein>
<evidence type="ECO:0000256" key="2">
    <source>
        <dbReference type="ARBA" id="ARBA00023015"/>
    </source>
</evidence>
<dbReference type="InterPro" id="IPR036388">
    <property type="entry name" value="WH-like_DNA-bd_sf"/>
</dbReference>
<dbReference type="Pfam" id="PF00392">
    <property type="entry name" value="GntR"/>
    <property type="match status" value="1"/>
</dbReference>
<dbReference type="SMART" id="SM00345">
    <property type="entry name" value="HTH_GNTR"/>
    <property type="match status" value="1"/>
</dbReference>
<evidence type="ECO:0000313" key="6">
    <source>
        <dbReference type="EMBL" id="MEQ4483761.1"/>
    </source>
</evidence>
<dbReference type="PANTHER" id="PTHR30146:SF95">
    <property type="entry name" value="RIBOSE OPERON REPRESSOR"/>
    <property type="match status" value="1"/>
</dbReference>
<dbReference type="InterPro" id="IPR001761">
    <property type="entry name" value="Peripla_BP/Lac1_sug-bd_dom"/>
</dbReference>
<dbReference type="PROSITE" id="PS50949">
    <property type="entry name" value="HTH_GNTR"/>
    <property type="match status" value="1"/>
</dbReference>
<dbReference type="InterPro" id="IPR036390">
    <property type="entry name" value="WH_DNA-bd_sf"/>
</dbReference>
<dbReference type="Pfam" id="PF00532">
    <property type="entry name" value="Peripla_BP_1"/>
    <property type="match status" value="1"/>
</dbReference>
<dbReference type="CDD" id="cd07377">
    <property type="entry name" value="WHTH_GntR"/>
    <property type="match status" value="1"/>
</dbReference>
<evidence type="ECO:0000256" key="1">
    <source>
        <dbReference type="ARBA" id="ARBA00022491"/>
    </source>
</evidence>
<evidence type="ECO:0000313" key="7">
    <source>
        <dbReference type="Proteomes" id="UP001493487"/>
    </source>
</evidence>
<keyword evidence="3" id="KW-0238">DNA-binding</keyword>
<accession>A0ABV1KW00</accession>
<organism evidence="6 7">
    <name type="scientific">Cohnella silvisoli</name>
    <dbReference type="NCBI Taxonomy" id="2873699"/>
    <lineage>
        <taxon>Bacteria</taxon>
        <taxon>Bacillati</taxon>
        <taxon>Bacillota</taxon>
        <taxon>Bacilli</taxon>
        <taxon>Bacillales</taxon>
        <taxon>Paenibacillaceae</taxon>
        <taxon>Cohnella</taxon>
    </lineage>
</organism>
<dbReference type="SUPFAM" id="SSF53822">
    <property type="entry name" value="Periplasmic binding protein-like I"/>
    <property type="match status" value="1"/>
</dbReference>
<reference evidence="6 7" key="1">
    <citation type="journal article" date="2023" name="Genome Announc.">
        <title>Pan-Genome Analyses of the Genus Cohnella and Proposal of the Novel Species Cohnella silvisoli sp. nov., Isolated from Forest Soil.</title>
        <authorList>
            <person name="Wang C."/>
            <person name="Mao L."/>
            <person name="Bao G."/>
            <person name="Zhu H."/>
        </authorList>
    </citation>
    <scope>NUCLEOTIDE SEQUENCE [LARGE SCALE GENOMIC DNA]</scope>
    <source>
        <strain evidence="6 7">NL03-T5-1</strain>
    </source>
</reference>
<dbReference type="EMBL" id="JASKHM010000008">
    <property type="protein sequence ID" value="MEQ4483761.1"/>
    <property type="molecule type" value="Genomic_DNA"/>
</dbReference>
<keyword evidence="4" id="KW-0804">Transcription</keyword>
<dbReference type="SUPFAM" id="SSF46785">
    <property type="entry name" value="Winged helix' DNA-binding domain"/>
    <property type="match status" value="1"/>
</dbReference>
<dbReference type="Gene3D" id="3.40.50.2300">
    <property type="match status" value="2"/>
</dbReference>
<name>A0ABV1KW00_9BACL</name>
<evidence type="ECO:0000259" key="5">
    <source>
        <dbReference type="PROSITE" id="PS50949"/>
    </source>
</evidence>
<proteinExistence type="predicted"/>
<dbReference type="InterPro" id="IPR000524">
    <property type="entry name" value="Tscrpt_reg_HTH_GntR"/>
</dbReference>
<comment type="caution">
    <text evidence="6">The sequence shown here is derived from an EMBL/GenBank/DDBJ whole genome shotgun (WGS) entry which is preliminary data.</text>
</comment>
<sequence length="369" mass="41666">MIRKIPLYNQIQKFILDQIQSGIWKPHDQLPPERMLADQFKVSRITAKNALVGLVAEGYLYRHRGRGTFVTDKKIALSPQIAESPMLIQSAKKIGLIMPWMEFRYQSLLISGIEYELSRKGYHLIFKRIDDSDNLEAATIKELLNIPVDGLIIVASRGEYFHDDMLRLVLEKFPLVFVEKYFRDYKVNGVHCDTEKVGYLMGQFLVGRSKRHIGYISYPAHYTVGVKERMFGFQSALMENGVSPLPLSLSLTVTPEVLKGLNQIGPHPVPAEIINFINDHPQLEAIATVDAHIAQFIGRACYELGRHDITIISCDEPSIAPDCMMPAAYVDQSPAEIGIIAAQLMTNTIEQDSDTTLKRVEPRLVELKG</sequence>
<evidence type="ECO:0000256" key="4">
    <source>
        <dbReference type="ARBA" id="ARBA00023163"/>
    </source>
</evidence>
<evidence type="ECO:0000256" key="3">
    <source>
        <dbReference type="ARBA" id="ARBA00023125"/>
    </source>
</evidence>
<dbReference type="PRINTS" id="PR00035">
    <property type="entry name" value="HTHGNTR"/>
</dbReference>
<dbReference type="Gene3D" id="1.10.10.10">
    <property type="entry name" value="Winged helix-like DNA-binding domain superfamily/Winged helix DNA-binding domain"/>
    <property type="match status" value="1"/>
</dbReference>
<gene>
    <name evidence="6" type="ORF">QJS35_15300</name>
</gene>
<dbReference type="PANTHER" id="PTHR30146">
    <property type="entry name" value="LACI-RELATED TRANSCRIPTIONAL REPRESSOR"/>
    <property type="match status" value="1"/>
</dbReference>